<name>A0A7Y9S7M4_9MICC</name>
<feature type="region of interest" description="Disordered" evidence="1">
    <location>
        <begin position="89"/>
        <end position="119"/>
    </location>
</feature>
<dbReference type="Pfam" id="PF06259">
    <property type="entry name" value="Abhydrolase_8"/>
    <property type="match status" value="1"/>
</dbReference>
<evidence type="ECO:0000259" key="2">
    <source>
        <dbReference type="Pfam" id="PF06259"/>
    </source>
</evidence>
<feature type="region of interest" description="Disordered" evidence="1">
    <location>
        <begin position="405"/>
        <end position="428"/>
    </location>
</feature>
<organism evidence="3 4">
    <name type="scientific">Psychromicrobium silvestre</name>
    <dbReference type="NCBI Taxonomy" id="1645614"/>
    <lineage>
        <taxon>Bacteria</taxon>
        <taxon>Bacillati</taxon>
        <taxon>Actinomycetota</taxon>
        <taxon>Actinomycetes</taxon>
        <taxon>Micrococcales</taxon>
        <taxon>Micrococcaceae</taxon>
        <taxon>Psychromicrobium</taxon>
    </lineage>
</organism>
<protein>
    <submittedName>
        <fullName evidence="3">Uncharacterized protein YukE</fullName>
    </submittedName>
</protein>
<evidence type="ECO:0000256" key="1">
    <source>
        <dbReference type="SAM" id="MobiDB-lite"/>
    </source>
</evidence>
<proteinExistence type="predicted"/>
<reference evidence="3 4" key="1">
    <citation type="submission" date="2020-07" db="EMBL/GenBank/DDBJ databases">
        <title>Sequencing the genomes of 1000 actinobacteria strains.</title>
        <authorList>
            <person name="Klenk H.-P."/>
        </authorList>
    </citation>
    <scope>NUCLEOTIDE SEQUENCE [LARGE SCALE GENOMIC DNA]</scope>
    <source>
        <strain evidence="3 4">DSM 102047</strain>
    </source>
</reference>
<evidence type="ECO:0000313" key="3">
    <source>
        <dbReference type="EMBL" id="NYE94717.1"/>
    </source>
</evidence>
<accession>A0A7Y9S7M4</accession>
<dbReference type="InterPro" id="IPR010427">
    <property type="entry name" value="DUF1023"/>
</dbReference>
<evidence type="ECO:0000313" key="4">
    <source>
        <dbReference type="Proteomes" id="UP000521748"/>
    </source>
</evidence>
<sequence>MTDEMLGANPDELKSLAKYVDATSENLDRTANTLDAALNSGLRWHGSDATDFRQQWAGSMRPALHRSAAMLSNLSRILVRNADEQIKTSAVDSGGGSGGGSGSPIGPLPGLPPADAGPKAVNKWWDSLSQDEKDRYIKEHPDQIGNLDGVPASARDAANRLRLDSEEARLKAELSGLAPGDNERRAEINQALGTIEQIRKSVEKVESSGEQAQVLLFDDSQHPPRAAVGVGNADTASNVGVFTPGIGSEPDTKLNGYVNDMLALKRRTDRLNMTTGSNDSTALIAWIGYDAPAGTDDGWVQVAKEAPDPRYGQQGAPVLAHFAEGLDAANPDSNLTAIGHSYGSFVTGLAVQETSVFDNMVVFGSPGLGTSDADNLRVPDGHSFVLEAKDDPIADLGAFGDDPNQLSGIDDLSTASSSHGSASSGHGQYLQTDSTSQYNIAAVVAGRSDLAVHGDNSGAGDAVRGLVGLGTGVDIARGGTEGAIDGASHGGDVGEDIAGTPGRVVGTVVGGTVGAVDGAVDSAVNDVKGVVKGIKGLFD</sequence>
<keyword evidence="4" id="KW-1185">Reference proteome</keyword>
<feature type="domain" description="DUF1023" evidence="2">
    <location>
        <begin position="223"/>
        <end position="397"/>
    </location>
</feature>
<dbReference type="InterPro" id="IPR036689">
    <property type="entry name" value="ESAT-6-like_sf"/>
</dbReference>
<dbReference type="AlphaFoldDB" id="A0A7Y9S7M4"/>
<dbReference type="SUPFAM" id="SSF140453">
    <property type="entry name" value="EsxAB dimer-like"/>
    <property type="match status" value="1"/>
</dbReference>
<dbReference type="SUPFAM" id="SSF53474">
    <property type="entry name" value="alpha/beta-Hydrolases"/>
    <property type="match status" value="1"/>
</dbReference>
<feature type="compositionally biased region" description="Gly residues" evidence="1">
    <location>
        <begin position="93"/>
        <end position="103"/>
    </location>
</feature>
<feature type="compositionally biased region" description="Low complexity" evidence="1">
    <location>
        <begin position="415"/>
        <end position="427"/>
    </location>
</feature>
<comment type="caution">
    <text evidence="3">The sequence shown here is derived from an EMBL/GenBank/DDBJ whole genome shotgun (WGS) entry which is preliminary data.</text>
</comment>
<dbReference type="Gene3D" id="1.10.287.1060">
    <property type="entry name" value="ESAT-6-like"/>
    <property type="match status" value="1"/>
</dbReference>
<dbReference type="EMBL" id="JACBYQ010000001">
    <property type="protein sequence ID" value="NYE94717.1"/>
    <property type="molecule type" value="Genomic_DNA"/>
</dbReference>
<gene>
    <name evidence="3" type="ORF">FHU41_000938</name>
</gene>
<dbReference type="Proteomes" id="UP000521748">
    <property type="component" value="Unassembled WGS sequence"/>
</dbReference>
<dbReference type="InterPro" id="IPR029058">
    <property type="entry name" value="AB_hydrolase_fold"/>
</dbReference>
<dbReference type="RefSeq" id="WP_179388446.1">
    <property type="nucleotide sequence ID" value="NZ_JACBYQ010000001.1"/>
</dbReference>